<keyword evidence="3" id="KW-1185">Reference proteome</keyword>
<feature type="region of interest" description="Disordered" evidence="1">
    <location>
        <begin position="269"/>
        <end position="300"/>
    </location>
</feature>
<gene>
    <name evidence="2" type="ORF">DH2020_012477</name>
</gene>
<accession>A0ABR0X0T0</accession>
<evidence type="ECO:0000313" key="2">
    <source>
        <dbReference type="EMBL" id="KAK6152838.1"/>
    </source>
</evidence>
<reference evidence="2 3" key="1">
    <citation type="journal article" date="2021" name="Comput. Struct. Biotechnol. J.">
        <title>De novo genome assembly of the potent medicinal plant Rehmannia glutinosa using nanopore technology.</title>
        <authorList>
            <person name="Ma L."/>
            <person name="Dong C."/>
            <person name="Song C."/>
            <person name="Wang X."/>
            <person name="Zheng X."/>
            <person name="Niu Y."/>
            <person name="Chen S."/>
            <person name="Feng W."/>
        </authorList>
    </citation>
    <scope>NUCLEOTIDE SEQUENCE [LARGE SCALE GENOMIC DNA]</scope>
    <source>
        <strain evidence="2">DH-2019</strain>
    </source>
</reference>
<evidence type="ECO:0000313" key="3">
    <source>
        <dbReference type="Proteomes" id="UP001318860"/>
    </source>
</evidence>
<comment type="caution">
    <text evidence="2">The sequence shown here is derived from an EMBL/GenBank/DDBJ whole genome shotgun (WGS) entry which is preliminary data.</text>
</comment>
<evidence type="ECO:0000256" key="1">
    <source>
        <dbReference type="SAM" id="MobiDB-lite"/>
    </source>
</evidence>
<protein>
    <submittedName>
        <fullName evidence="2">Uncharacterized protein</fullName>
    </submittedName>
</protein>
<dbReference type="EMBL" id="JABTTQ020000006">
    <property type="protein sequence ID" value="KAK6152838.1"/>
    <property type="molecule type" value="Genomic_DNA"/>
</dbReference>
<organism evidence="2 3">
    <name type="scientific">Rehmannia glutinosa</name>
    <name type="common">Chinese foxglove</name>
    <dbReference type="NCBI Taxonomy" id="99300"/>
    <lineage>
        <taxon>Eukaryota</taxon>
        <taxon>Viridiplantae</taxon>
        <taxon>Streptophyta</taxon>
        <taxon>Embryophyta</taxon>
        <taxon>Tracheophyta</taxon>
        <taxon>Spermatophyta</taxon>
        <taxon>Magnoliopsida</taxon>
        <taxon>eudicotyledons</taxon>
        <taxon>Gunneridae</taxon>
        <taxon>Pentapetalae</taxon>
        <taxon>asterids</taxon>
        <taxon>lamiids</taxon>
        <taxon>Lamiales</taxon>
        <taxon>Orobanchaceae</taxon>
        <taxon>Rehmannieae</taxon>
        <taxon>Rehmannia</taxon>
    </lineage>
</organism>
<sequence length="300" mass="34053">MDVPFSNFSSSIDSEMATEFAEACALPTDSGIDASKNWKSCLRQRVFQDKKILMQEFELNNMIGYLKERKLFGTVTYARPYVERVAKEFYCNLLLDSFNPNSAKFGEAFLRKKVYHFTPQIVNDSLGTEDVIEDRQKITDGMVVHELTANHKIEWPELGKKLYTARYPPTMLCYTRLPLQIGFTKKETEKLIHIKSLVRIKPPLLKGERHVDLPLRSEGDIAETSTPPQVSHPILAYLIKQEKYAASQIEYWIHQRGELKRLISEQKGGVISSSKTVADEAGSSSDEEEGGNDAKNVANI</sequence>
<name>A0ABR0X0T0_REHGL</name>
<dbReference type="Proteomes" id="UP001318860">
    <property type="component" value="Unassembled WGS sequence"/>
</dbReference>
<proteinExistence type="predicted"/>